<dbReference type="EMBL" id="JAEKNN010000008">
    <property type="protein sequence ID" value="MBJ7608163.1"/>
    <property type="molecule type" value="Genomic_DNA"/>
</dbReference>
<name>A0A934KK12_9BACT</name>
<comment type="caution">
    <text evidence="2">The sequence shown here is derived from an EMBL/GenBank/DDBJ whole genome shotgun (WGS) entry which is preliminary data.</text>
</comment>
<dbReference type="Proteomes" id="UP000614410">
    <property type="component" value="Unassembled WGS sequence"/>
</dbReference>
<protein>
    <submittedName>
        <fullName evidence="2">DUF1801 domain-containing protein</fullName>
    </submittedName>
</protein>
<gene>
    <name evidence="2" type="ORF">JF887_01860</name>
</gene>
<evidence type="ECO:0000313" key="2">
    <source>
        <dbReference type="EMBL" id="MBJ7608163.1"/>
    </source>
</evidence>
<dbReference type="SUPFAM" id="SSF159888">
    <property type="entry name" value="YdhG-like"/>
    <property type="match status" value="1"/>
</dbReference>
<evidence type="ECO:0000313" key="3">
    <source>
        <dbReference type="Proteomes" id="UP000614410"/>
    </source>
</evidence>
<dbReference type="Pfam" id="PF08818">
    <property type="entry name" value="DUF1801"/>
    <property type="match status" value="1"/>
</dbReference>
<evidence type="ECO:0000259" key="1">
    <source>
        <dbReference type="Pfam" id="PF08818"/>
    </source>
</evidence>
<sequence length="126" mass="13644">MSTAQIDAFVAALPDWQSKNLTRFRKAVHKAAPAVEEGWKWDVPVFLVNGRLVCAMSAFANHTKYNFFDGAALTDPEHLFNSGLDSKKSRSINLARGESLDAGQLDGLIVEAFAAAQAGRPAKSSH</sequence>
<dbReference type="AlphaFoldDB" id="A0A934KK12"/>
<dbReference type="InterPro" id="IPR014922">
    <property type="entry name" value="YdhG-like"/>
</dbReference>
<proteinExistence type="predicted"/>
<accession>A0A934KK12</accession>
<organism evidence="2 3">
    <name type="scientific">Candidatus Amunia macphersoniae</name>
    <dbReference type="NCBI Taxonomy" id="3127014"/>
    <lineage>
        <taxon>Bacteria</taxon>
        <taxon>Bacillati</taxon>
        <taxon>Candidatus Dormiibacterota</taxon>
        <taxon>Candidatus Dormibacteria</taxon>
        <taxon>Candidatus Aeolococcales</taxon>
        <taxon>Candidatus Aeolococcaceae</taxon>
        <taxon>Candidatus Amunia</taxon>
    </lineage>
</organism>
<feature type="domain" description="YdhG-like" evidence="1">
    <location>
        <begin position="20"/>
        <end position="112"/>
    </location>
</feature>
<reference evidence="2 3" key="1">
    <citation type="submission" date="2020-10" db="EMBL/GenBank/DDBJ databases">
        <title>Ca. Dormibacterota MAGs.</title>
        <authorList>
            <person name="Montgomery K."/>
        </authorList>
    </citation>
    <scope>NUCLEOTIDE SEQUENCE [LARGE SCALE GENOMIC DNA]</scope>
    <source>
        <strain evidence="2">Mitchell_Peninsula_5</strain>
    </source>
</reference>
<dbReference type="Gene3D" id="3.90.1150.200">
    <property type="match status" value="1"/>
</dbReference>